<keyword evidence="2" id="KW-1185">Reference proteome</keyword>
<evidence type="ECO:0000313" key="2">
    <source>
        <dbReference type="Proteomes" id="UP000002630"/>
    </source>
</evidence>
<accession>D7G2G3</accession>
<dbReference type="eggNOG" id="ENOG502S9NI">
    <property type="taxonomic scope" value="Eukaryota"/>
</dbReference>
<gene>
    <name evidence="1" type="ORF">Esi_0474_0016</name>
</gene>
<dbReference type="AlphaFoldDB" id="D7G2G3"/>
<name>D7G2G3_ECTSI</name>
<sequence length="180" mass="20146">MNVPARMEQVAGALPEITVAYIMAVGFTPAPEMGMWQYDFSDPEGPQLGTVAVPGGEQVFNMKEPVAIVCPNDDLNIQMPNDEKTEMNREFEFGKFFLWDTPSEGLVVRYFEGEPTPGFACVGRVGIVLAPFLPSMTPRPPRLRDTTHHLPAFASFQSRRTTTHTDEFVQTTRGRCLLYE</sequence>
<organism evidence="1 2">
    <name type="scientific">Ectocarpus siliculosus</name>
    <name type="common">Brown alga</name>
    <name type="synonym">Conferva siliculosa</name>
    <dbReference type="NCBI Taxonomy" id="2880"/>
    <lineage>
        <taxon>Eukaryota</taxon>
        <taxon>Sar</taxon>
        <taxon>Stramenopiles</taxon>
        <taxon>Ochrophyta</taxon>
        <taxon>PX clade</taxon>
        <taxon>Phaeophyceae</taxon>
        <taxon>Ectocarpales</taxon>
        <taxon>Ectocarpaceae</taxon>
        <taxon>Ectocarpus</taxon>
    </lineage>
</organism>
<evidence type="ECO:0000313" key="1">
    <source>
        <dbReference type="EMBL" id="CBJ33398.1"/>
    </source>
</evidence>
<dbReference type="InParanoid" id="D7G2G3"/>
<proteinExistence type="predicted"/>
<dbReference type="EMBL" id="FN649745">
    <property type="protein sequence ID" value="CBJ33398.1"/>
    <property type="molecule type" value="Genomic_DNA"/>
</dbReference>
<reference evidence="1 2" key="1">
    <citation type="journal article" date="2010" name="Nature">
        <title>The Ectocarpus genome and the independent evolution of multicellularity in brown algae.</title>
        <authorList>
            <person name="Cock J.M."/>
            <person name="Sterck L."/>
            <person name="Rouze P."/>
            <person name="Scornet D."/>
            <person name="Allen A.E."/>
            <person name="Amoutzias G."/>
            <person name="Anthouard V."/>
            <person name="Artiguenave F."/>
            <person name="Aury J.M."/>
            <person name="Badger J.H."/>
            <person name="Beszteri B."/>
            <person name="Billiau K."/>
            <person name="Bonnet E."/>
            <person name="Bothwell J.H."/>
            <person name="Bowler C."/>
            <person name="Boyen C."/>
            <person name="Brownlee C."/>
            <person name="Carrano C.J."/>
            <person name="Charrier B."/>
            <person name="Cho G.Y."/>
            <person name="Coelho S.M."/>
            <person name="Collen J."/>
            <person name="Corre E."/>
            <person name="Da Silva C."/>
            <person name="Delage L."/>
            <person name="Delaroque N."/>
            <person name="Dittami S.M."/>
            <person name="Doulbeau S."/>
            <person name="Elias M."/>
            <person name="Farnham G."/>
            <person name="Gachon C.M."/>
            <person name="Gschloessl B."/>
            <person name="Heesch S."/>
            <person name="Jabbari K."/>
            <person name="Jubin C."/>
            <person name="Kawai H."/>
            <person name="Kimura K."/>
            <person name="Kloareg B."/>
            <person name="Kupper F.C."/>
            <person name="Lang D."/>
            <person name="Le Bail A."/>
            <person name="Leblanc C."/>
            <person name="Lerouge P."/>
            <person name="Lohr M."/>
            <person name="Lopez P.J."/>
            <person name="Martens C."/>
            <person name="Maumus F."/>
            <person name="Michel G."/>
            <person name="Miranda-Saavedra D."/>
            <person name="Morales J."/>
            <person name="Moreau H."/>
            <person name="Motomura T."/>
            <person name="Nagasato C."/>
            <person name="Napoli C.A."/>
            <person name="Nelson D.R."/>
            <person name="Nyvall-Collen P."/>
            <person name="Peters A.F."/>
            <person name="Pommier C."/>
            <person name="Potin P."/>
            <person name="Poulain J."/>
            <person name="Quesneville H."/>
            <person name="Read B."/>
            <person name="Rensing S.A."/>
            <person name="Ritter A."/>
            <person name="Rousvoal S."/>
            <person name="Samanta M."/>
            <person name="Samson G."/>
            <person name="Schroeder D.C."/>
            <person name="Segurens B."/>
            <person name="Strittmatter M."/>
            <person name="Tonon T."/>
            <person name="Tregear J.W."/>
            <person name="Valentin K."/>
            <person name="von Dassow P."/>
            <person name="Yamagishi T."/>
            <person name="Van de Peer Y."/>
            <person name="Wincker P."/>
        </authorList>
    </citation>
    <scope>NUCLEOTIDE SEQUENCE [LARGE SCALE GENOMIC DNA]</scope>
    <source>
        <strain evidence="2">Ec32 / CCAP1310/4</strain>
    </source>
</reference>
<dbReference type="OrthoDB" id="194277at2759"/>
<dbReference type="EMBL" id="FN648679">
    <property type="protein sequence ID" value="CBJ33398.1"/>
    <property type="molecule type" value="Genomic_DNA"/>
</dbReference>
<protein>
    <submittedName>
        <fullName evidence="1">Uncharacterized protein</fullName>
    </submittedName>
</protein>
<dbReference type="Proteomes" id="UP000002630">
    <property type="component" value="Linkage Group LG20"/>
</dbReference>